<evidence type="ECO:0000256" key="1">
    <source>
        <dbReference type="ARBA" id="ARBA00004123"/>
    </source>
</evidence>
<accession>A0AAN8PNN6</accession>
<feature type="compositionally biased region" description="Low complexity" evidence="4">
    <location>
        <begin position="207"/>
        <end position="260"/>
    </location>
</feature>
<keyword evidence="5" id="KW-1133">Transmembrane helix</keyword>
<evidence type="ECO:0000256" key="5">
    <source>
        <dbReference type="SAM" id="Phobius"/>
    </source>
</evidence>
<dbReference type="PROSITE" id="PS50053">
    <property type="entry name" value="UBIQUITIN_2"/>
    <property type="match status" value="1"/>
</dbReference>
<dbReference type="GO" id="GO:0005634">
    <property type="term" value="C:nucleus"/>
    <property type="evidence" value="ECO:0007669"/>
    <property type="project" value="UniProtKB-SubCell"/>
</dbReference>
<feature type="compositionally biased region" description="Polar residues" evidence="4">
    <location>
        <begin position="22"/>
        <end position="31"/>
    </location>
</feature>
<feature type="region of interest" description="Disordered" evidence="4">
    <location>
        <begin position="640"/>
        <end position="686"/>
    </location>
</feature>
<evidence type="ECO:0000256" key="2">
    <source>
        <dbReference type="ARBA" id="ARBA00023242"/>
    </source>
</evidence>
<evidence type="ECO:0000313" key="7">
    <source>
        <dbReference type="EMBL" id="KAK6640131.1"/>
    </source>
</evidence>
<gene>
    <name evidence="7" type="ORF">RUM43_008408</name>
</gene>
<name>A0AAN8PNN6_POLSC</name>
<evidence type="ECO:0000259" key="6">
    <source>
        <dbReference type="PROSITE" id="PS50053"/>
    </source>
</evidence>
<feature type="compositionally biased region" description="Polar residues" evidence="4">
    <location>
        <begin position="192"/>
        <end position="206"/>
    </location>
</feature>
<dbReference type="Pfam" id="PF00240">
    <property type="entry name" value="ubiquitin"/>
    <property type="match status" value="1"/>
</dbReference>
<dbReference type="CDD" id="cd01804">
    <property type="entry name" value="Ubl_midnolin"/>
    <property type="match status" value="1"/>
</dbReference>
<dbReference type="InterPro" id="IPR000626">
    <property type="entry name" value="Ubiquitin-like_dom"/>
</dbReference>
<protein>
    <recommendedName>
        <fullName evidence="6">Ubiquitin-like domain-containing protein</fullName>
    </recommendedName>
</protein>
<feature type="compositionally biased region" description="Polar residues" evidence="4">
    <location>
        <begin position="595"/>
        <end position="611"/>
    </location>
</feature>
<comment type="caution">
    <text evidence="7">The sequence shown here is derived from an EMBL/GenBank/DDBJ whole genome shotgun (WGS) entry which is preliminary data.</text>
</comment>
<dbReference type="InterPro" id="IPR039336">
    <property type="entry name" value="Midnolin"/>
</dbReference>
<dbReference type="SUPFAM" id="SSF54236">
    <property type="entry name" value="Ubiquitin-like"/>
    <property type="match status" value="1"/>
</dbReference>
<feature type="compositionally biased region" description="Polar residues" evidence="4">
    <location>
        <begin position="1"/>
        <end position="12"/>
    </location>
</feature>
<dbReference type="EMBL" id="JAWJWE010000003">
    <property type="protein sequence ID" value="KAK6640131.1"/>
    <property type="molecule type" value="Genomic_DNA"/>
</dbReference>
<proteinExistence type="predicted"/>
<sequence length="686" mass="75516">MDTKCGNCSETCENSDKVGHRMTSSDTNSENCPGCGLSDLDKITITVAPTTGGTFDISVQKDTAVENLKKVISKKLKVPKERILLLHKERQLRDGNLQQNSIYHGSTLTLLPSVETGLLSQRPEQGVMQALESLNDSQVNDFLSGKAPLNLTMRLGDHMMLIQLQLSSVTPSMTRKSSSAVSLQQNHRANESYLTKHNVPSASEGPSTSSIGNIISSNTSGNSTNCRSSNSSSNSSNSSSYSSSSSSNSSSSNISINNSSDPELTLPNLNLIKSRLNTLLHKNNENLNALKRKLHSGEEDMSVKRNKPNDDNMSKYFKDLNLKNVLLDVSESSQEDKKSLKYSDIMRESTGAELSSSGSQSNEELQAKKSEILSQIMESVRKISENTSEITQTIEGTTCDNEVRIYGSKCNVNCTCSNKTEYSLASGVKNGESTALDTKALAEASRNLTQTLKQLSSEVFTCRSDNSDKLCNPGDQGKEKCGQCNDSLKAGRFFVAIVFVLNLLFVIPLVFSTPHRHSGSHHRIYATPWQRYKLVVLTVPCLRVFSGTFSGTLNPALQDRFGRPKRDISTIIHILNDLLCATPQYRRQRQPQPQIKVQTHENSSMAPIDTNGTTTELVSVENEATRGKLERLRMVMEQNRARRRAKREAKAIDSTTNDINNEDDLENNNQDGTDLMEISPPEPVVA</sequence>
<comment type="subcellular location">
    <subcellularLocation>
        <location evidence="1">Nucleus</location>
    </subcellularLocation>
</comment>
<keyword evidence="2" id="KW-0539">Nucleus</keyword>
<dbReference type="AlphaFoldDB" id="A0AAN8PNN6"/>
<dbReference type="Gene3D" id="3.10.20.90">
    <property type="entry name" value="Phosphatidylinositol 3-kinase Catalytic Subunit, Chain A, domain 1"/>
    <property type="match status" value="1"/>
</dbReference>
<dbReference type="PANTHER" id="PTHR23010:SF1">
    <property type="entry name" value="MIDNOLIN"/>
    <property type="match status" value="1"/>
</dbReference>
<feature type="region of interest" description="Disordered" evidence="4">
    <location>
        <begin position="1"/>
        <end position="31"/>
    </location>
</feature>
<evidence type="ECO:0000256" key="4">
    <source>
        <dbReference type="SAM" id="MobiDB-lite"/>
    </source>
</evidence>
<feature type="region of interest" description="Disordered" evidence="4">
    <location>
        <begin position="192"/>
        <end position="264"/>
    </location>
</feature>
<keyword evidence="5" id="KW-0472">Membrane</keyword>
<dbReference type="SMART" id="SM00213">
    <property type="entry name" value="UBQ"/>
    <property type="match status" value="1"/>
</dbReference>
<keyword evidence="5" id="KW-0812">Transmembrane</keyword>
<evidence type="ECO:0000313" key="8">
    <source>
        <dbReference type="Proteomes" id="UP001372834"/>
    </source>
</evidence>
<evidence type="ECO:0000256" key="3">
    <source>
        <dbReference type="SAM" id="Coils"/>
    </source>
</evidence>
<keyword evidence="3" id="KW-0175">Coiled coil</keyword>
<feature type="coiled-coil region" evidence="3">
    <location>
        <begin position="273"/>
        <end position="300"/>
    </location>
</feature>
<feature type="transmembrane region" description="Helical" evidence="5">
    <location>
        <begin position="493"/>
        <end position="511"/>
    </location>
</feature>
<organism evidence="7 8">
    <name type="scientific">Polyplax serrata</name>
    <name type="common">Common mouse louse</name>
    <dbReference type="NCBI Taxonomy" id="468196"/>
    <lineage>
        <taxon>Eukaryota</taxon>
        <taxon>Metazoa</taxon>
        <taxon>Ecdysozoa</taxon>
        <taxon>Arthropoda</taxon>
        <taxon>Hexapoda</taxon>
        <taxon>Insecta</taxon>
        <taxon>Pterygota</taxon>
        <taxon>Neoptera</taxon>
        <taxon>Paraneoptera</taxon>
        <taxon>Psocodea</taxon>
        <taxon>Troctomorpha</taxon>
        <taxon>Phthiraptera</taxon>
        <taxon>Anoplura</taxon>
        <taxon>Polyplacidae</taxon>
        <taxon>Polyplax</taxon>
    </lineage>
</organism>
<dbReference type="PANTHER" id="PTHR23010">
    <property type="entry name" value="MIDNOLIN"/>
    <property type="match status" value="1"/>
</dbReference>
<dbReference type="InterPro" id="IPR029071">
    <property type="entry name" value="Ubiquitin-like_domsf"/>
</dbReference>
<reference evidence="7 8" key="1">
    <citation type="submission" date="2023-10" db="EMBL/GenBank/DDBJ databases">
        <title>Genomes of two closely related lineages of the louse Polyplax serrata with different host specificities.</title>
        <authorList>
            <person name="Martinu J."/>
            <person name="Tarabai H."/>
            <person name="Stefka J."/>
            <person name="Hypsa V."/>
        </authorList>
    </citation>
    <scope>NUCLEOTIDE SEQUENCE [LARGE SCALE GENOMIC DNA]</scope>
    <source>
        <strain evidence="7">HR10_N</strain>
    </source>
</reference>
<feature type="region of interest" description="Disordered" evidence="4">
    <location>
        <begin position="589"/>
        <end position="611"/>
    </location>
</feature>
<feature type="domain" description="Ubiquitin-like" evidence="6">
    <location>
        <begin position="43"/>
        <end position="117"/>
    </location>
</feature>
<dbReference type="Proteomes" id="UP001372834">
    <property type="component" value="Unassembled WGS sequence"/>
</dbReference>